<dbReference type="PROSITE" id="PS50048">
    <property type="entry name" value="ZN2_CY6_FUNGAL_2"/>
    <property type="match status" value="1"/>
</dbReference>
<gene>
    <name evidence="4" type="ORF">BJ878DRAFT_176585</name>
</gene>
<evidence type="ECO:0000256" key="2">
    <source>
        <dbReference type="SAM" id="MobiDB-lite"/>
    </source>
</evidence>
<feature type="region of interest" description="Disordered" evidence="2">
    <location>
        <begin position="1"/>
        <end position="46"/>
    </location>
</feature>
<dbReference type="PROSITE" id="PS00463">
    <property type="entry name" value="ZN2_CY6_FUNGAL_1"/>
    <property type="match status" value="1"/>
</dbReference>
<dbReference type="GO" id="GO:0000981">
    <property type="term" value="F:DNA-binding transcription factor activity, RNA polymerase II-specific"/>
    <property type="evidence" value="ECO:0007669"/>
    <property type="project" value="InterPro"/>
</dbReference>
<protein>
    <submittedName>
        <fullName evidence="4">N-terminal fungal transcription regulatory domain-containing protein</fullName>
    </submittedName>
</protein>
<dbReference type="EMBL" id="MU254084">
    <property type="protein sequence ID" value="KAG9242335.1"/>
    <property type="molecule type" value="Genomic_DNA"/>
</dbReference>
<dbReference type="CDD" id="cd00067">
    <property type="entry name" value="GAL4"/>
    <property type="match status" value="1"/>
</dbReference>
<proteinExistence type="predicted"/>
<feature type="domain" description="Zn(2)-C6 fungal-type" evidence="3">
    <location>
        <begin position="57"/>
        <end position="86"/>
    </location>
</feature>
<dbReference type="GO" id="GO:0008270">
    <property type="term" value="F:zinc ion binding"/>
    <property type="evidence" value="ECO:0007669"/>
    <property type="project" value="InterPro"/>
</dbReference>
<reference evidence="4" key="1">
    <citation type="journal article" date="2021" name="IMA Fungus">
        <title>Genomic characterization of three marine fungi, including Emericellopsis atlantica sp. nov. with signatures of a generalist lifestyle and marine biomass degradation.</title>
        <authorList>
            <person name="Hagestad O.C."/>
            <person name="Hou L."/>
            <person name="Andersen J.H."/>
            <person name="Hansen E.H."/>
            <person name="Altermark B."/>
            <person name="Li C."/>
            <person name="Kuhnert E."/>
            <person name="Cox R.J."/>
            <person name="Crous P.W."/>
            <person name="Spatafora J.W."/>
            <person name="Lail K."/>
            <person name="Amirebrahimi M."/>
            <person name="Lipzen A."/>
            <person name="Pangilinan J."/>
            <person name="Andreopoulos W."/>
            <person name="Hayes R.D."/>
            <person name="Ng V."/>
            <person name="Grigoriev I.V."/>
            <person name="Jackson S.A."/>
            <person name="Sutton T.D.S."/>
            <person name="Dobson A.D.W."/>
            <person name="Rama T."/>
        </authorList>
    </citation>
    <scope>NUCLEOTIDE SEQUENCE</scope>
    <source>
        <strain evidence="4">TRa3180A</strain>
    </source>
</reference>
<evidence type="ECO:0000256" key="1">
    <source>
        <dbReference type="ARBA" id="ARBA00023242"/>
    </source>
</evidence>
<name>A0A9P7YZ16_9HELO</name>
<feature type="compositionally biased region" description="Polar residues" evidence="2">
    <location>
        <begin position="284"/>
        <end position="293"/>
    </location>
</feature>
<evidence type="ECO:0000313" key="5">
    <source>
        <dbReference type="Proteomes" id="UP000887226"/>
    </source>
</evidence>
<dbReference type="InterPro" id="IPR036864">
    <property type="entry name" value="Zn2-C6_fun-type_DNA-bd_sf"/>
</dbReference>
<dbReference type="AlphaFoldDB" id="A0A9P7YZ16"/>
<dbReference type="OrthoDB" id="4151048at2759"/>
<dbReference type="PANTHER" id="PTHR47655:SF3">
    <property type="entry name" value="ZN(II)2CYS6 TRANSCRIPTION FACTOR (EUROFUNG)"/>
    <property type="match status" value="1"/>
</dbReference>
<keyword evidence="1" id="KW-0539">Nucleus</keyword>
<evidence type="ECO:0000259" key="3">
    <source>
        <dbReference type="PROSITE" id="PS50048"/>
    </source>
</evidence>
<keyword evidence="5" id="KW-1185">Reference proteome</keyword>
<dbReference type="Gene3D" id="4.10.240.10">
    <property type="entry name" value="Zn(2)-C6 fungal-type DNA-binding domain"/>
    <property type="match status" value="1"/>
</dbReference>
<feature type="compositionally biased region" description="Basic and acidic residues" evidence="2">
    <location>
        <begin position="203"/>
        <end position="226"/>
    </location>
</feature>
<dbReference type="Pfam" id="PF00172">
    <property type="entry name" value="Zn_clus"/>
    <property type="match status" value="1"/>
</dbReference>
<feature type="region of interest" description="Disordered" evidence="2">
    <location>
        <begin position="188"/>
        <end position="293"/>
    </location>
</feature>
<feature type="compositionally biased region" description="Polar residues" evidence="2">
    <location>
        <begin position="25"/>
        <end position="40"/>
    </location>
</feature>
<dbReference type="SUPFAM" id="SSF57701">
    <property type="entry name" value="Zn2/Cys6 DNA-binding domain"/>
    <property type="match status" value="1"/>
</dbReference>
<dbReference type="SMART" id="SM00066">
    <property type="entry name" value="GAL4"/>
    <property type="match status" value="1"/>
</dbReference>
<accession>A0A9P7YZ16</accession>
<dbReference type="InterPro" id="IPR001138">
    <property type="entry name" value="Zn2Cys6_DnaBD"/>
</dbReference>
<evidence type="ECO:0000313" key="4">
    <source>
        <dbReference type="EMBL" id="KAG9242335.1"/>
    </source>
</evidence>
<organism evidence="4 5">
    <name type="scientific">Calycina marina</name>
    <dbReference type="NCBI Taxonomy" id="1763456"/>
    <lineage>
        <taxon>Eukaryota</taxon>
        <taxon>Fungi</taxon>
        <taxon>Dikarya</taxon>
        <taxon>Ascomycota</taxon>
        <taxon>Pezizomycotina</taxon>
        <taxon>Leotiomycetes</taxon>
        <taxon>Helotiales</taxon>
        <taxon>Pezizellaceae</taxon>
        <taxon>Calycina</taxon>
    </lineage>
</organism>
<dbReference type="PANTHER" id="PTHR47655">
    <property type="entry name" value="QUINIC ACID UTILIZATION ACTIVATOR"/>
    <property type="match status" value="1"/>
</dbReference>
<dbReference type="CDD" id="cd15486">
    <property type="entry name" value="ZIP_Sip4"/>
    <property type="match status" value="1"/>
</dbReference>
<dbReference type="Proteomes" id="UP000887226">
    <property type="component" value="Unassembled WGS sequence"/>
</dbReference>
<feature type="compositionally biased region" description="Polar residues" evidence="2">
    <location>
        <begin position="259"/>
        <end position="276"/>
    </location>
</feature>
<comment type="caution">
    <text evidence="4">The sequence shown here is derived from an EMBL/GenBank/DDBJ whole genome shotgun (WGS) entry which is preliminary data.</text>
</comment>
<sequence>MSSSLSTPPLEENTKSHQNRKPIKKSNSPSRTSKRASNGHQHGAVVADGRHKRVWKACERCRMKKTKCDGESPCKRCKYDGLVCTAGRRKKTEFKQLPRGYAEVLENTQYALIATVHKLYSMVRNNESWELGEPEINCKGQPVIHDIALKLGCTRVSSDLPQSFPEGSEDYAELQVQMQVAHPEMGLEDTKMGSSSHSSPSRARTERASSSESDHCNNSLCHDDPTWPKQQQAAKKTPPSPIQTSLQGRPRDIVPINSAPRSLSARNSCDISSSMPSPLYTDFPSDSQTVSNDSPFTPWSANSESFGQSNTNLSTHYVEQPQQYQNFSNTSMMTTPLSLSDGLYKDMGMVKSMQFADSLNLADGTIRPNMLDRSTGTGFDIMDSIMYNDDYQIAKA</sequence>
<dbReference type="InterPro" id="IPR052783">
    <property type="entry name" value="Metabolic/Drug-Res_Regulator"/>
</dbReference>